<dbReference type="EMBL" id="RRYP01032508">
    <property type="protein sequence ID" value="TNV70811.1"/>
    <property type="molecule type" value="Genomic_DNA"/>
</dbReference>
<comment type="caution">
    <text evidence="1">The sequence shown here is derived from an EMBL/GenBank/DDBJ whole genome shotgun (WGS) entry which is preliminary data.</text>
</comment>
<accession>A0A8J8N9V7</accession>
<evidence type="ECO:0000313" key="1">
    <source>
        <dbReference type="EMBL" id="TNV70811.1"/>
    </source>
</evidence>
<organism evidence="1 2">
    <name type="scientific">Halteria grandinella</name>
    <dbReference type="NCBI Taxonomy" id="5974"/>
    <lineage>
        <taxon>Eukaryota</taxon>
        <taxon>Sar</taxon>
        <taxon>Alveolata</taxon>
        <taxon>Ciliophora</taxon>
        <taxon>Intramacronucleata</taxon>
        <taxon>Spirotrichea</taxon>
        <taxon>Stichotrichia</taxon>
        <taxon>Sporadotrichida</taxon>
        <taxon>Halteriidae</taxon>
        <taxon>Halteria</taxon>
    </lineage>
</organism>
<keyword evidence="2" id="KW-1185">Reference proteome</keyword>
<dbReference type="Proteomes" id="UP000785679">
    <property type="component" value="Unassembled WGS sequence"/>
</dbReference>
<evidence type="ECO:0000313" key="2">
    <source>
        <dbReference type="Proteomes" id="UP000785679"/>
    </source>
</evidence>
<name>A0A8J8N9V7_HALGN</name>
<dbReference type="AlphaFoldDB" id="A0A8J8N9V7"/>
<sequence length="273" mass="31347">MLVLKGTNKRRDSLPLIMDKAEKGEGVNYASVLLKKQQRKVAMDSQNKRKVNTLNSPLNISIIEQTPCNEKQQLLQNQGIKSEPQREQSPVINLVTQPLASHKNLQSIIESKTPQRQTNIVEDISVQGIEQLKFFKRLDVQIERQKRLYEFYVKQKGNNFEIGGDSRNRNQPNYYQTLDPTPLAKEMYRAQSQNAIQANDANATALPKIQSQLNIRKDESIAYDSMAQASTAIMSKSDLKSQYQQVIDLYKKNPKSMQRKYSNTIMKTLQENQ</sequence>
<protein>
    <submittedName>
        <fullName evidence="1">Uncharacterized protein</fullName>
    </submittedName>
</protein>
<proteinExistence type="predicted"/>
<gene>
    <name evidence="1" type="ORF">FGO68_gene14833</name>
</gene>
<reference evidence="1" key="1">
    <citation type="submission" date="2019-06" db="EMBL/GenBank/DDBJ databases">
        <authorList>
            <person name="Zheng W."/>
        </authorList>
    </citation>
    <scope>NUCLEOTIDE SEQUENCE</scope>
    <source>
        <strain evidence="1">QDHG01</strain>
    </source>
</reference>
<dbReference type="OrthoDB" id="327252at2759"/>